<feature type="region of interest" description="Disordered" evidence="6">
    <location>
        <begin position="190"/>
        <end position="216"/>
    </location>
</feature>
<dbReference type="Proteomes" id="UP000187203">
    <property type="component" value="Unassembled WGS sequence"/>
</dbReference>
<dbReference type="InterPro" id="IPR039306">
    <property type="entry name" value="MYOB"/>
</dbReference>
<dbReference type="InterPro" id="IPR007656">
    <property type="entry name" value="GTD-bd"/>
</dbReference>
<evidence type="ECO:0000256" key="3">
    <source>
        <dbReference type="ARBA" id="ARBA00022989"/>
    </source>
</evidence>
<evidence type="ECO:0000256" key="2">
    <source>
        <dbReference type="ARBA" id="ARBA00022692"/>
    </source>
</evidence>
<organism evidence="9 10">
    <name type="scientific">Corchorus olitorius</name>
    <dbReference type="NCBI Taxonomy" id="93759"/>
    <lineage>
        <taxon>Eukaryota</taxon>
        <taxon>Viridiplantae</taxon>
        <taxon>Streptophyta</taxon>
        <taxon>Embryophyta</taxon>
        <taxon>Tracheophyta</taxon>
        <taxon>Spermatophyta</taxon>
        <taxon>Magnoliopsida</taxon>
        <taxon>eudicotyledons</taxon>
        <taxon>Gunneridae</taxon>
        <taxon>Pentapetalae</taxon>
        <taxon>rosids</taxon>
        <taxon>malvids</taxon>
        <taxon>Malvales</taxon>
        <taxon>Malvaceae</taxon>
        <taxon>Grewioideae</taxon>
        <taxon>Apeibeae</taxon>
        <taxon>Corchorus</taxon>
    </lineage>
</organism>
<feature type="transmembrane region" description="Helical" evidence="7">
    <location>
        <begin position="20"/>
        <end position="45"/>
    </location>
</feature>
<evidence type="ECO:0000259" key="8">
    <source>
        <dbReference type="PROSITE" id="PS51775"/>
    </source>
</evidence>
<sequence length="1119" mass="126302">MAANKFATMLHRNTNRITLILVYALLEWILIILLLLNSLFSYLIIKFADYFGLKRPCLWCTRLDHIFEPSKFKNSYRDLVCDDHANEISKLGYCSNHRKLAESQDMCEDCLSSDCCDLSKKLGFFPWMKKQVGLIQDSGDNKVMENGEESFKCSCCGVMLEKKWNFPYLLIKPSWEVLDFPQKGNFVAEAGEDGNTSDGIRSDSVAETQEDEQKIEENKRVEIIPDGDDVEKEEDFSGFISSFDCNQMGANEDDVVIEKDQVLMKEEEEEGELNVSMDDGQVAFSKEKKSPEIQPWHLEFYIEGDDCHLIPVELMESAAVVERRRIYNFREEDHGVSGDGDVILDFDLNPETPVENRCSSGEKVTLLSAHDSKDDSIAFEFGMMEPIEEDEHAEEEDEDESRVAGAGMVESNEKDEEGSRKHAGEEDEGEKTAEVVQMVESNEEVSSSKHAGEEEVEDETRVAVVETMASNEEEESSSIHAGEEDEDETSVAASNDKEESISKHAGEEDEDETRVAVVKAMASNEEESSSKHAGEEDEAETCVAVVEAMASNEKEESISTHGGEEDLIVEVEEVATTQATQTPMNEADDVQGNAATGEGEMDIDVNQVSDEQNDESEAEVSIGTDIPDHEPIEDLQLQNLYEYTQEEPSTSFAHLHADDDHGSDTAEEETIQFRTMTVETCDQAIKNHHLSLSSELNDIEEDKVPDTPTSIDSLHLLHKKLLLLDRRESQTDDSLDGSVYSDIEGSDGVLTVEKLKSALKTERKALNALYSELEEERSASAVAANQTMAMINRLQEEKAAMQMEALQYQRMMEEQSEYDQEALQLLNELMIKREKEKAELEKELEIYRRKVQEYEARERMIMLRRRKDDSTRSATSASCSNAEDSDGLSVDLNHEPKEEDSFINHLEDSNQNTPADAVLYLEESLASFEEERLSILEQLKVLEEKLVSLNDEEEQHFESVEYNLYEENGNGFHESSDFIYEMNGVSNGHVKGVNGKHHQEKKLMAANAKRLLPLFDAADAEIEDGILNGHENGFDFVALQHSSPANSELQSKKLAIEEEVDHVYERLQALEADREFLKHCISSLKKGDKGVYLLQEILQHLRDLRSVELRVRNIGEATI</sequence>
<evidence type="ECO:0000313" key="9">
    <source>
        <dbReference type="EMBL" id="OMO99754.1"/>
    </source>
</evidence>
<dbReference type="PANTHER" id="PTHR31448:SF3">
    <property type="entry name" value="MYOSIN-BINDING PROTEIN 2"/>
    <property type="match status" value="1"/>
</dbReference>
<accession>A0A1R3JY51</accession>
<evidence type="ECO:0000313" key="10">
    <source>
        <dbReference type="Proteomes" id="UP000187203"/>
    </source>
</evidence>
<dbReference type="PROSITE" id="PS51775">
    <property type="entry name" value="GTD_BINDING"/>
    <property type="match status" value="1"/>
</dbReference>
<comment type="caution">
    <text evidence="9">The sequence shown here is derived from an EMBL/GenBank/DDBJ whole genome shotgun (WGS) entry which is preliminary data.</text>
</comment>
<name>A0A1R3JY51_9ROSI</name>
<feature type="compositionally biased region" description="Basic and acidic residues" evidence="6">
    <location>
        <begin position="495"/>
        <end position="506"/>
    </location>
</feature>
<feature type="domain" description="GTD-binding" evidence="8">
    <location>
        <begin position="750"/>
        <end position="848"/>
    </location>
</feature>
<feature type="region of interest" description="Disordered" evidence="6">
    <location>
        <begin position="577"/>
        <end position="596"/>
    </location>
</feature>
<feature type="compositionally biased region" description="Acidic residues" evidence="6">
    <location>
        <begin position="389"/>
        <end position="400"/>
    </location>
</feature>
<proteinExistence type="predicted"/>
<dbReference type="AlphaFoldDB" id="A0A1R3JY51"/>
<dbReference type="STRING" id="93759.A0A1R3JY51"/>
<evidence type="ECO:0000256" key="6">
    <source>
        <dbReference type="SAM" id="MobiDB-lite"/>
    </source>
</evidence>
<keyword evidence="10" id="KW-1185">Reference proteome</keyword>
<evidence type="ECO:0000256" key="1">
    <source>
        <dbReference type="ARBA" id="ARBA00004167"/>
    </source>
</evidence>
<comment type="subcellular location">
    <subcellularLocation>
        <location evidence="1">Membrane</location>
        <topology evidence="1">Single-pass membrane protein</topology>
    </subcellularLocation>
</comment>
<gene>
    <name evidence="9" type="ORF">COLO4_13096</name>
</gene>
<feature type="coiled-coil region" evidence="5">
    <location>
        <begin position="752"/>
        <end position="857"/>
    </location>
</feature>
<feature type="region of interest" description="Disordered" evidence="6">
    <location>
        <begin position="389"/>
        <end position="541"/>
    </location>
</feature>
<dbReference type="GO" id="GO:0016020">
    <property type="term" value="C:membrane"/>
    <property type="evidence" value="ECO:0007669"/>
    <property type="project" value="UniProtKB-SubCell"/>
</dbReference>
<dbReference type="OrthoDB" id="1888939at2759"/>
<evidence type="ECO:0000256" key="5">
    <source>
        <dbReference type="SAM" id="Coils"/>
    </source>
</evidence>
<feature type="compositionally biased region" description="Polar residues" evidence="6">
    <location>
        <begin position="872"/>
        <end position="882"/>
    </location>
</feature>
<dbReference type="GO" id="GO:0080115">
    <property type="term" value="F:myosin XI tail binding"/>
    <property type="evidence" value="ECO:0007669"/>
    <property type="project" value="UniProtKB-ARBA"/>
</dbReference>
<dbReference type="EMBL" id="AWUE01015069">
    <property type="protein sequence ID" value="OMO99754.1"/>
    <property type="molecule type" value="Genomic_DNA"/>
</dbReference>
<dbReference type="Pfam" id="PF04576">
    <property type="entry name" value="Zein-binding"/>
    <property type="match status" value="1"/>
</dbReference>
<protein>
    <recommendedName>
        <fullName evidence="8">GTD-binding domain-containing protein</fullName>
    </recommendedName>
</protein>
<keyword evidence="3 7" id="KW-1133">Transmembrane helix</keyword>
<keyword evidence="4 7" id="KW-0472">Membrane</keyword>
<feature type="coiled-coil region" evidence="5">
    <location>
        <begin position="925"/>
        <end position="959"/>
    </location>
</feature>
<keyword evidence="5" id="KW-0175">Coiled coil</keyword>
<dbReference type="PANTHER" id="PTHR31448">
    <property type="entry name" value="MYOSIN-BINDING PROTEIN 2"/>
    <property type="match status" value="1"/>
</dbReference>
<evidence type="ECO:0000256" key="4">
    <source>
        <dbReference type="ARBA" id="ARBA00023136"/>
    </source>
</evidence>
<feature type="region of interest" description="Disordered" evidence="6">
    <location>
        <begin position="866"/>
        <end position="893"/>
    </location>
</feature>
<keyword evidence="2 7" id="KW-0812">Transmembrane</keyword>
<evidence type="ECO:0000256" key="7">
    <source>
        <dbReference type="SAM" id="Phobius"/>
    </source>
</evidence>
<reference evidence="10" key="1">
    <citation type="submission" date="2013-09" db="EMBL/GenBank/DDBJ databases">
        <title>Corchorus olitorius genome sequencing.</title>
        <authorList>
            <person name="Alam M."/>
            <person name="Haque M.S."/>
            <person name="Islam M.S."/>
            <person name="Emdad E.M."/>
            <person name="Islam M.M."/>
            <person name="Ahmed B."/>
            <person name="Halim A."/>
            <person name="Hossen Q.M.M."/>
            <person name="Hossain M.Z."/>
            <person name="Ahmed R."/>
            <person name="Khan M.M."/>
            <person name="Islam R."/>
            <person name="Rashid M.M."/>
            <person name="Khan S.A."/>
            <person name="Rahman M.S."/>
            <person name="Alam M."/>
            <person name="Yahiya A.S."/>
            <person name="Khan M.S."/>
            <person name="Azam M.S."/>
            <person name="Haque T."/>
            <person name="Lashkar M.Z.H."/>
            <person name="Akhand A.I."/>
            <person name="Morshed G."/>
            <person name="Roy S."/>
            <person name="Uddin K.S."/>
            <person name="Rabeya T."/>
            <person name="Hossain A.S."/>
            <person name="Chowdhury A."/>
            <person name="Snigdha A.R."/>
            <person name="Mortoza M.S."/>
            <person name="Matin S.A."/>
            <person name="Hoque S.M.E."/>
            <person name="Islam M.K."/>
            <person name="Roy D.K."/>
            <person name="Haider R."/>
            <person name="Moosa M.M."/>
            <person name="Elias S.M."/>
            <person name="Hasan A.M."/>
            <person name="Jahan S."/>
            <person name="Shafiuddin M."/>
            <person name="Mahmood N."/>
            <person name="Shommy N.S."/>
        </authorList>
    </citation>
    <scope>NUCLEOTIDE SEQUENCE [LARGE SCALE GENOMIC DNA]</scope>
    <source>
        <strain evidence="10">cv. O-4</strain>
    </source>
</reference>